<feature type="transmembrane region" description="Helical" evidence="1">
    <location>
        <begin position="349"/>
        <end position="371"/>
    </location>
</feature>
<dbReference type="KEGG" id="smai:EXU30_03060"/>
<gene>
    <name evidence="2" type="ORF">EXU30_03060</name>
</gene>
<keyword evidence="1" id="KW-1133">Transmembrane helix</keyword>
<feature type="transmembrane region" description="Helical" evidence="1">
    <location>
        <begin position="102"/>
        <end position="121"/>
    </location>
</feature>
<sequence length="379" mass="41456">MSTASKPRLQSLDALRGFDMLWILGAEGLFAALIVLFAGINLPTSWLSWADGQMHHSVWHGITFYDVIFPLFIFLSGVALGLSGKRIDHLTFAERKPKYLHALKRLGLLLLLGVIYNHGWGTGIPADPEQVRYASVLGRIAFAWFFAAMLIWHTSLTTQIVSTGVILVGYALLLLVVPYPAGEAGVLSESVSINAYIDSLLLPGISYQNLAVDPEGVLSTIPAIANALIGSFVGRYIVKPHAKGEWAKVATMFMAGIAFIAAAQIFSTVLPINKTLWTSTFVLATCGWSLLLLAVFYAVIDVLQYKRWAHVFTIVGCNAIVIYVASSLMNWQYLASSVFGGVINGAPDLIQPLLSVIALLFVQCALLHWLYKRKIFISI</sequence>
<protein>
    <submittedName>
        <fullName evidence="2">DUF5009 domain-containing protein</fullName>
    </submittedName>
</protein>
<feature type="transmembrane region" description="Helical" evidence="1">
    <location>
        <begin position="160"/>
        <end position="181"/>
    </location>
</feature>
<evidence type="ECO:0000313" key="2">
    <source>
        <dbReference type="EMBL" id="QBF81787.1"/>
    </source>
</evidence>
<feature type="transmembrane region" description="Helical" evidence="1">
    <location>
        <begin position="217"/>
        <end position="238"/>
    </location>
</feature>
<name>A0A411PDV8_9GAMM</name>
<dbReference type="PANTHER" id="PTHR31061">
    <property type="entry name" value="LD22376P"/>
    <property type="match status" value="1"/>
</dbReference>
<evidence type="ECO:0000313" key="3">
    <source>
        <dbReference type="Proteomes" id="UP000291106"/>
    </source>
</evidence>
<dbReference type="OrthoDB" id="9788724at2"/>
<organism evidence="2 3">
    <name type="scientific">Shewanella maritima</name>
    <dbReference type="NCBI Taxonomy" id="2520507"/>
    <lineage>
        <taxon>Bacteria</taxon>
        <taxon>Pseudomonadati</taxon>
        <taxon>Pseudomonadota</taxon>
        <taxon>Gammaproteobacteria</taxon>
        <taxon>Alteromonadales</taxon>
        <taxon>Shewanellaceae</taxon>
        <taxon>Shewanella</taxon>
    </lineage>
</organism>
<keyword evidence="1" id="KW-0472">Membrane</keyword>
<feature type="transmembrane region" description="Helical" evidence="1">
    <location>
        <begin position="276"/>
        <end position="299"/>
    </location>
</feature>
<feature type="transmembrane region" description="Helical" evidence="1">
    <location>
        <begin position="311"/>
        <end position="329"/>
    </location>
</feature>
<feature type="transmembrane region" description="Helical" evidence="1">
    <location>
        <begin position="21"/>
        <end position="42"/>
    </location>
</feature>
<accession>A0A411PDV8</accession>
<dbReference type="PANTHER" id="PTHR31061:SF24">
    <property type="entry name" value="LD22376P"/>
    <property type="match status" value="1"/>
</dbReference>
<proteinExistence type="predicted"/>
<feature type="transmembrane region" description="Helical" evidence="1">
    <location>
        <begin position="133"/>
        <end position="153"/>
    </location>
</feature>
<dbReference type="AlphaFoldDB" id="A0A411PDV8"/>
<keyword evidence="3" id="KW-1185">Reference proteome</keyword>
<reference evidence="2 3" key="1">
    <citation type="submission" date="2019-02" db="EMBL/GenBank/DDBJ databases">
        <title>Shewanella sp. D4-2 isolated from Dokdo Island.</title>
        <authorList>
            <person name="Baek K."/>
        </authorList>
    </citation>
    <scope>NUCLEOTIDE SEQUENCE [LARGE SCALE GENOMIC DNA]</scope>
    <source>
        <strain evidence="2 3">D4-2</strain>
    </source>
</reference>
<dbReference type="NCBIfam" id="NF046061">
    <property type="entry name" value="NagX_SO_3504"/>
    <property type="match status" value="1"/>
</dbReference>
<dbReference type="RefSeq" id="WP_130597761.1">
    <property type="nucleotide sequence ID" value="NZ_CP036200.1"/>
</dbReference>
<dbReference type="Proteomes" id="UP000291106">
    <property type="component" value="Chromosome"/>
</dbReference>
<evidence type="ECO:0000256" key="1">
    <source>
        <dbReference type="SAM" id="Phobius"/>
    </source>
</evidence>
<keyword evidence="1" id="KW-0812">Transmembrane</keyword>
<dbReference type="EMBL" id="CP036200">
    <property type="protein sequence ID" value="QBF81787.1"/>
    <property type="molecule type" value="Genomic_DNA"/>
</dbReference>
<feature type="transmembrane region" description="Helical" evidence="1">
    <location>
        <begin position="62"/>
        <end position="82"/>
    </location>
</feature>
<feature type="transmembrane region" description="Helical" evidence="1">
    <location>
        <begin position="250"/>
        <end position="270"/>
    </location>
</feature>